<reference evidence="2 3" key="1">
    <citation type="journal article" date="2021" name="BMC Genomics">
        <title>Datura genome reveals duplications of psychoactive alkaloid biosynthetic genes and high mutation rate following tissue culture.</title>
        <authorList>
            <person name="Rajewski A."/>
            <person name="Carter-House D."/>
            <person name="Stajich J."/>
            <person name="Litt A."/>
        </authorList>
    </citation>
    <scope>NUCLEOTIDE SEQUENCE [LARGE SCALE GENOMIC DNA]</scope>
    <source>
        <strain evidence="2">AR-01</strain>
    </source>
</reference>
<accession>A0ABS8UZP2</accession>
<keyword evidence="3" id="KW-1185">Reference proteome</keyword>
<gene>
    <name evidence="2" type="ORF">HAX54_024838</name>
</gene>
<evidence type="ECO:0000256" key="1">
    <source>
        <dbReference type="SAM" id="Coils"/>
    </source>
</evidence>
<dbReference type="EMBL" id="JACEIK010003010">
    <property type="protein sequence ID" value="MCD9639889.1"/>
    <property type="molecule type" value="Genomic_DNA"/>
</dbReference>
<dbReference type="Proteomes" id="UP000823775">
    <property type="component" value="Unassembled WGS sequence"/>
</dbReference>
<evidence type="ECO:0000313" key="2">
    <source>
        <dbReference type="EMBL" id="MCD9639889.1"/>
    </source>
</evidence>
<evidence type="ECO:0000313" key="3">
    <source>
        <dbReference type="Proteomes" id="UP000823775"/>
    </source>
</evidence>
<keyword evidence="1" id="KW-0175">Coiled coil</keyword>
<comment type="caution">
    <text evidence="2">The sequence shown here is derived from an EMBL/GenBank/DDBJ whole genome shotgun (WGS) entry which is preliminary data.</text>
</comment>
<feature type="coiled-coil region" evidence="1">
    <location>
        <begin position="262"/>
        <end position="289"/>
    </location>
</feature>
<organism evidence="2 3">
    <name type="scientific">Datura stramonium</name>
    <name type="common">Jimsonweed</name>
    <name type="synonym">Common thornapple</name>
    <dbReference type="NCBI Taxonomy" id="4076"/>
    <lineage>
        <taxon>Eukaryota</taxon>
        <taxon>Viridiplantae</taxon>
        <taxon>Streptophyta</taxon>
        <taxon>Embryophyta</taxon>
        <taxon>Tracheophyta</taxon>
        <taxon>Spermatophyta</taxon>
        <taxon>Magnoliopsida</taxon>
        <taxon>eudicotyledons</taxon>
        <taxon>Gunneridae</taxon>
        <taxon>Pentapetalae</taxon>
        <taxon>asterids</taxon>
        <taxon>lamiids</taxon>
        <taxon>Solanales</taxon>
        <taxon>Solanaceae</taxon>
        <taxon>Solanoideae</taxon>
        <taxon>Datureae</taxon>
        <taxon>Datura</taxon>
    </lineage>
</organism>
<protein>
    <submittedName>
        <fullName evidence="2">Uncharacterized protein</fullName>
    </submittedName>
</protein>
<proteinExistence type="predicted"/>
<sequence length="296" mass="33606">MDRGRPRKIFNNQARDAKFTKNSRKERIQQNPEMPLPVGGGLGMGIPISLGITKDVQQLSPINVLRVGRLWPRSALCPPTLKDGIKLVELDQDELEKDVKVDVIGTSNGFNPLADNTLQHMIQEAFARLRQSEIAPGWEWHHIYDAGKGSMGALESDHSEVLRSENKWNGTHVQAAETRDFQNLLNNTGLVELKATESDRTTIPFKFLNHLAEHQDFATTVSQVWDVPVEIACGEGLKEIEIDERCMGKLHRREFPKVDAKIQDIRHKLAELQTQLRDTYDNQELYESEKALKLDL</sequence>
<name>A0ABS8UZP2_DATST</name>